<feature type="domain" description="MATH" evidence="10">
    <location>
        <begin position="341"/>
        <end position="485"/>
    </location>
</feature>
<evidence type="ECO:0000256" key="2">
    <source>
        <dbReference type="ARBA" id="ARBA00022490"/>
    </source>
</evidence>
<evidence type="ECO:0000256" key="8">
    <source>
        <dbReference type="SAM" id="Coils"/>
    </source>
</evidence>
<comment type="subcellular location">
    <subcellularLocation>
        <location evidence="1">Cytoplasm</location>
    </subcellularLocation>
</comment>
<evidence type="ECO:0000256" key="9">
    <source>
        <dbReference type="SAM" id="MobiDB-lite"/>
    </source>
</evidence>
<evidence type="ECO:0000256" key="5">
    <source>
        <dbReference type="ARBA" id="ARBA00022771"/>
    </source>
</evidence>
<dbReference type="GO" id="GO:0005737">
    <property type="term" value="C:cytoplasm"/>
    <property type="evidence" value="ECO:0007669"/>
    <property type="project" value="UniProtKB-SubCell"/>
</dbReference>
<dbReference type="Pfam" id="PF22486">
    <property type="entry name" value="MATH_2"/>
    <property type="match status" value="1"/>
</dbReference>
<dbReference type="PANTHER" id="PTHR10131:SF138">
    <property type="entry name" value="RE66324P"/>
    <property type="match status" value="1"/>
</dbReference>
<dbReference type="InterPro" id="IPR008974">
    <property type="entry name" value="TRAF-like"/>
</dbReference>
<gene>
    <name evidence="12" type="ORF">NQ315_007591</name>
</gene>
<sequence length="495" mass="57456">MESNRRNTKFTCYFCNKTIENETEMGHTAVCGSVLVPCPNKCGAYVPRMDFSRHKRECINRITKSMPRLNNPLDEEGRFRPPSIPASTASLERQINGHPQKSPNPRTNEEMYKLSRKVTELERLLQNQARIHNNNVIPNYGDIKTNQMQHNLELEKIKYQQKLNMDWKKNIETQIYSLRQSINVFQASKKENDLHLITLQDRLMLLDKLQVDTSYLKDAVFKEQNYSRQAENNFQRDLSDIKTLVGEEHASAAAVFNDHQVALQSLKQELDAVKKTLEEQKNKFTNVVFDLRAASQIASEAAEKIEILERQFEDTKKEINQIKLDLEILEGLSSNEAANSCGRLIWKVTEVEAKLQKAKDFDSVVKSPVFYTHEYGYKIRVLMYLNGLKKWKDRYALLCIHVLKGEYDMLLKWPCHIEGTIILRDLENLDRAKPISKYITAKRQQGDEENEEPQESSSTFIFIPHSTLLKSNFVKDDTMFLEVKISQNTKLETSL</sequence>
<proteinExistence type="predicted"/>
<evidence type="ECO:0000256" key="6">
    <source>
        <dbReference type="ARBA" id="ARBA00022833"/>
    </source>
</evidence>
<evidence type="ECO:0000259" key="10">
    <source>
        <dbReference type="PROSITE" id="PS50144"/>
    </source>
</evidence>
<keyword evidence="6 7" id="KW-0862">Zinc</keyword>
<name>A0AAV8W7L2_9CUCU</name>
<evidence type="ECO:0000256" key="7">
    <source>
        <dbReference type="PROSITE-ProRule" id="PRU00207"/>
    </source>
</evidence>
<dbReference type="PANTHER" id="PTHR10131">
    <property type="entry name" value="TNF RECEPTOR ASSOCIATED FACTOR"/>
    <property type="match status" value="1"/>
</dbReference>
<evidence type="ECO:0000313" key="13">
    <source>
        <dbReference type="Proteomes" id="UP001159042"/>
    </source>
</evidence>
<feature type="domain" description="TRAF-type" evidence="11">
    <location>
        <begin position="27"/>
        <end position="61"/>
    </location>
</feature>
<feature type="compositionally biased region" description="Polar residues" evidence="9">
    <location>
        <begin position="85"/>
        <end position="106"/>
    </location>
</feature>
<feature type="zinc finger region" description="TRAF-type" evidence="7">
    <location>
        <begin position="27"/>
        <end position="61"/>
    </location>
</feature>
<dbReference type="InterPro" id="IPR002083">
    <property type="entry name" value="MATH/TRAF_dom"/>
</dbReference>
<keyword evidence="3 7" id="KW-0479">Metal-binding</keyword>
<keyword evidence="13" id="KW-1185">Reference proteome</keyword>
<evidence type="ECO:0008006" key="14">
    <source>
        <dbReference type="Google" id="ProtNLM"/>
    </source>
</evidence>
<feature type="region of interest" description="Disordered" evidence="9">
    <location>
        <begin position="69"/>
        <end position="108"/>
    </location>
</feature>
<evidence type="ECO:0000259" key="11">
    <source>
        <dbReference type="PROSITE" id="PS50145"/>
    </source>
</evidence>
<evidence type="ECO:0000256" key="4">
    <source>
        <dbReference type="ARBA" id="ARBA00022737"/>
    </source>
</evidence>
<dbReference type="EMBL" id="JANEYG010000006">
    <property type="protein sequence ID" value="KAJ8922561.1"/>
    <property type="molecule type" value="Genomic_DNA"/>
</dbReference>
<evidence type="ECO:0000256" key="3">
    <source>
        <dbReference type="ARBA" id="ARBA00022723"/>
    </source>
</evidence>
<dbReference type="Gene3D" id="2.60.210.10">
    <property type="entry name" value="Apoptosis, Tumor Necrosis Factor Receptor Associated Protein 2, Chain A"/>
    <property type="match status" value="1"/>
</dbReference>
<feature type="coiled-coil region" evidence="8">
    <location>
        <begin position="256"/>
        <end position="332"/>
    </location>
</feature>
<accession>A0AAV8W7L2</accession>
<dbReference type="PROSITE" id="PS50144">
    <property type="entry name" value="MATH"/>
    <property type="match status" value="1"/>
</dbReference>
<evidence type="ECO:0000313" key="12">
    <source>
        <dbReference type="EMBL" id="KAJ8922561.1"/>
    </source>
</evidence>
<comment type="caution">
    <text evidence="12">The sequence shown here is derived from an EMBL/GenBank/DDBJ whole genome shotgun (WGS) entry which is preliminary data.</text>
</comment>
<dbReference type="GO" id="GO:0008270">
    <property type="term" value="F:zinc ion binding"/>
    <property type="evidence" value="ECO:0007669"/>
    <property type="project" value="UniProtKB-KW"/>
</dbReference>
<dbReference type="SUPFAM" id="SSF49599">
    <property type="entry name" value="TRAF domain-like"/>
    <property type="match status" value="2"/>
</dbReference>
<reference evidence="12 13" key="1">
    <citation type="journal article" date="2023" name="Insect Mol. Biol.">
        <title>Genome sequencing provides insights into the evolution of gene families encoding plant cell wall-degrading enzymes in longhorned beetles.</title>
        <authorList>
            <person name="Shin N.R."/>
            <person name="Okamura Y."/>
            <person name="Kirsch R."/>
            <person name="Pauchet Y."/>
        </authorList>
    </citation>
    <scope>NUCLEOTIDE SEQUENCE [LARGE SCALE GENOMIC DNA]</scope>
    <source>
        <strain evidence="12">EAD_L_NR</strain>
    </source>
</reference>
<organism evidence="12 13">
    <name type="scientific">Exocentrus adspersus</name>
    <dbReference type="NCBI Taxonomy" id="1586481"/>
    <lineage>
        <taxon>Eukaryota</taxon>
        <taxon>Metazoa</taxon>
        <taxon>Ecdysozoa</taxon>
        <taxon>Arthropoda</taxon>
        <taxon>Hexapoda</taxon>
        <taxon>Insecta</taxon>
        <taxon>Pterygota</taxon>
        <taxon>Neoptera</taxon>
        <taxon>Endopterygota</taxon>
        <taxon>Coleoptera</taxon>
        <taxon>Polyphaga</taxon>
        <taxon>Cucujiformia</taxon>
        <taxon>Chrysomeloidea</taxon>
        <taxon>Cerambycidae</taxon>
        <taxon>Lamiinae</taxon>
        <taxon>Acanthocinini</taxon>
        <taxon>Exocentrus</taxon>
    </lineage>
</organism>
<dbReference type="Gene3D" id="3.30.40.10">
    <property type="entry name" value="Zinc/RING finger domain, C3HC4 (zinc finger)"/>
    <property type="match status" value="1"/>
</dbReference>
<dbReference type="Proteomes" id="UP001159042">
    <property type="component" value="Unassembled WGS sequence"/>
</dbReference>
<keyword evidence="5 7" id="KW-0863">Zinc-finger</keyword>
<dbReference type="AlphaFoldDB" id="A0AAV8W7L2"/>
<dbReference type="InterPro" id="IPR001293">
    <property type="entry name" value="Znf_TRAF"/>
</dbReference>
<keyword evidence="8" id="KW-0175">Coiled coil</keyword>
<keyword evidence="2" id="KW-0963">Cytoplasm</keyword>
<dbReference type="InterPro" id="IPR013083">
    <property type="entry name" value="Znf_RING/FYVE/PHD"/>
</dbReference>
<keyword evidence="4" id="KW-0677">Repeat</keyword>
<dbReference type="PROSITE" id="PS50145">
    <property type="entry name" value="ZF_TRAF"/>
    <property type="match status" value="1"/>
</dbReference>
<evidence type="ECO:0000256" key="1">
    <source>
        <dbReference type="ARBA" id="ARBA00004496"/>
    </source>
</evidence>
<protein>
    <recommendedName>
        <fullName evidence="14">MATH domain-containing protein</fullName>
    </recommendedName>
</protein>